<dbReference type="EMBL" id="CP019239">
    <property type="protein sequence ID" value="APW43005.1"/>
    <property type="molecule type" value="Genomic_DNA"/>
</dbReference>
<keyword evidence="5" id="KW-0804">Transcription</keyword>
<dbReference type="KEGG" id="rsb:RS694_10985"/>
<accession>A0A1P8KAK7</accession>
<dbReference type="PANTHER" id="PTHR30537">
    <property type="entry name" value="HTH-TYPE TRANSCRIPTIONAL REGULATOR"/>
    <property type="match status" value="1"/>
</dbReference>
<dbReference type="Proteomes" id="UP000186110">
    <property type="component" value="Chromosome"/>
</dbReference>
<dbReference type="InterPro" id="IPR036388">
    <property type="entry name" value="WH-like_DNA-bd_sf"/>
</dbReference>
<dbReference type="InterPro" id="IPR036390">
    <property type="entry name" value="WH_DNA-bd_sf"/>
</dbReference>
<dbReference type="InterPro" id="IPR005119">
    <property type="entry name" value="LysR_subst-bd"/>
</dbReference>
<dbReference type="SUPFAM" id="SSF53850">
    <property type="entry name" value="Periplasmic binding protein-like II"/>
    <property type="match status" value="1"/>
</dbReference>
<reference evidence="7 8" key="1">
    <citation type="submission" date="2017-01" db="EMBL/GenBank/DDBJ databases">
        <authorList>
            <person name="Mah S.A."/>
            <person name="Swanson W.J."/>
            <person name="Moy G.W."/>
            <person name="Vacquier V.D."/>
        </authorList>
    </citation>
    <scope>NUCLEOTIDE SEQUENCE [LARGE SCALE GENOMIC DNA]</scope>
    <source>
        <strain evidence="7 8">DSM 22694</strain>
    </source>
</reference>
<keyword evidence="8" id="KW-1185">Reference proteome</keyword>
<keyword evidence="2" id="KW-0805">Transcription regulation</keyword>
<evidence type="ECO:0000256" key="2">
    <source>
        <dbReference type="ARBA" id="ARBA00023015"/>
    </source>
</evidence>
<keyword evidence="3" id="KW-0238">DNA-binding</keyword>
<dbReference type="InterPro" id="IPR000847">
    <property type="entry name" value="LysR_HTH_N"/>
</dbReference>
<evidence type="ECO:0000256" key="4">
    <source>
        <dbReference type="ARBA" id="ARBA00023159"/>
    </source>
</evidence>
<dbReference type="PANTHER" id="PTHR30537:SF70">
    <property type="entry name" value="HTH-TYPE TRANSCRIPTIONAL ACTIVATOR AMPR"/>
    <property type="match status" value="1"/>
</dbReference>
<dbReference type="STRING" id="1484693.RS694_10985"/>
<dbReference type="eggNOG" id="COG0583">
    <property type="taxonomic scope" value="Bacteria"/>
</dbReference>
<evidence type="ECO:0000313" key="7">
    <source>
        <dbReference type="EMBL" id="APW43005.1"/>
    </source>
</evidence>
<dbReference type="SUPFAM" id="SSF46785">
    <property type="entry name" value="Winged helix' DNA-binding domain"/>
    <property type="match status" value="1"/>
</dbReference>
<evidence type="ECO:0000313" key="8">
    <source>
        <dbReference type="Proteomes" id="UP000186110"/>
    </source>
</evidence>
<dbReference type="PRINTS" id="PR00039">
    <property type="entry name" value="HTHLYSR"/>
</dbReference>
<dbReference type="InterPro" id="IPR058163">
    <property type="entry name" value="LysR-type_TF_proteobact-type"/>
</dbReference>
<dbReference type="GO" id="GO:0003700">
    <property type="term" value="F:DNA-binding transcription factor activity"/>
    <property type="evidence" value="ECO:0007669"/>
    <property type="project" value="InterPro"/>
</dbReference>
<gene>
    <name evidence="7" type="ORF">RS694_10985</name>
</gene>
<dbReference type="GO" id="GO:0043565">
    <property type="term" value="F:sequence-specific DNA binding"/>
    <property type="evidence" value="ECO:0007669"/>
    <property type="project" value="TreeGrafter"/>
</dbReference>
<evidence type="ECO:0000259" key="6">
    <source>
        <dbReference type="PROSITE" id="PS50931"/>
    </source>
</evidence>
<dbReference type="RefSeq" id="WP_029709667.1">
    <property type="nucleotide sequence ID" value="NZ_CP019239.1"/>
</dbReference>
<dbReference type="PROSITE" id="PS50931">
    <property type="entry name" value="HTH_LYSR"/>
    <property type="match status" value="1"/>
</dbReference>
<sequence length="287" mass="32029">MDLPLNALRAFEVSARHLSFTRAGLELHLTQTAVSQHVKNLEDRLGKKLFRRVPKGLALTDEGMALLPVLVDAFERIESTLETFKATHKKEVLSVGVVGTFAVGWLLPRMREFQTRHPFVELRLFTNNNRVDLAGDGLDYAIRFGDGHWHGTEAVHLLSAPLAPVCAPSMASRIHAIRDLGRETLLRSYRTDEWLAWFQAAGLEPPLLTGPMFDSSLVLADAAAQGSGVALLPVRLFSRDLRGGRLVCLFDTQVELGSYWLTRLKTRRESDAMLAFRDWLAQSCNGL</sequence>
<dbReference type="AlphaFoldDB" id="A0A1P8KAK7"/>
<evidence type="ECO:0000256" key="3">
    <source>
        <dbReference type="ARBA" id="ARBA00023125"/>
    </source>
</evidence>
<evidence type="ECO:0000256" key="5">
    <source>
        <dbReference type="ARBA" id="ARBA00023163"/>
    </source>
</evidence>
<dbReference type="Pfam" id="PF00126">
    <property type="entry name" value="HTH_1"/>
    <property type="match status" value="1"/>
</dbReference>
<dbReference type="Gene3D" id="3.40.190.10">
    <property type="entry name" value="Periplasmic binding protein-like II"/>
    <property type="match status" value="2"/>
</dbReference>
<dbReference type="Gene3D" id="1.10.10.10">
    <property type="entry name" value="Winged helix-like DNA-binding domain superfamily/Winged helix DNA-binding domain"/>
    <property type="match status" value="1"/>
</dbReference>
<evidence type="ECO:0000256" key="1">
    <source>
        <dbReference type="ARBA" id="ARBA00009437"/>
    </source>
</evidence>
<dbReference type="Pfam" id="PF03466">
    <property type="entry name" value="LysR_substrate"/>
    <property type="match status" value="1"/>
</dbReference>
<dbReference type="GO" id="GO:0006351">
    <property type="term" value="P:DNA-templated transcription"/>
    <property type="evidence" value="ECO:0007669"/>
    <property type="project" value="TreeGrafter"/>
</dbReference>
<feature type="domain" description="HTH lysR-type" evidence="6">
    <location>
        <begin position="1"/>
        <end position="60"/>
    </location>
</feature>
<name>A0A1P8KAK7_9BURK</name>
<dbReference type="FunFam" id="1.10.10.10:FF:000038">
    <property type="entry name" value="Glycine cleavage system transcriptional activator"/>
    <property type="match status" value="1"/>
</dbReference>
<keyword evidence="4" id="KW-0010">Activator</keyword>
<organism evidence="7 8">
    <name type="scientific">Rhodoferax saidenbachensis</name>
    <dbReference type="NCBI Taxonomy" id="1484693"/>
    <lineage>
        <taxon>Bacteria</taxon>
        <taxon>Pseudomonadati</taxon>
        <taxon>Pseudomonadota</taxon>
        <taxon>Betaproteobacteria</taxon>
        <taxon>Burkholderiales</taxon>
        <taxon>Comamonadaceae</taxon>
        <taxon>Rhodoferax</taxon>
    </lineage>
</organism>
<protein>
    <submittedName>
        <fullName evidence="7">LysR family transcriptional regulator</fullName>
    </submittedName>
</protein>
<comment type="similarity">
    <text evidence="1">Belongs to the LysR transcriptional regulatory family.</text>
</comment>
<proteinExistence type="inferred from homology"/>